<evidence type="ECO:0000256" key="1">
    <source>
        <dbReference type="SAM" id="Phobius"/>
    </source>
</evidence>
<feature type="non-terminal residue" evidence="3">
    <location>
        <position position="293"/>
    </location>
</feature>
<dbReference type="STRING" id="1182545.A0A072P795"/>
<keyword evidence="1" id="KW-0472">Membrane</keyword>
<gene>
    <name evidence="3" type="ORF">A1O9_08456</name>
</gene>
<dbReference type="HOGENOM" id="CLU_051118_2_0_1"/>
<dbReference type="Proteomes" id="UP000027920">
    <property type="component" value="Unassembled WGS sequence"/>
</dbReference>
<dbReference type="GeneID" id="25283369"/>
<dbReference type="VEuPathDB" id="FungiDB:A1O9_08456"/>
<feature type="transmembrane region" description="Helical" evidence="1">
    <location>
        <begin position="216"/>
        <end position="236"/>
    </location>
</feature>
<dbReference type="PANTHER" id="PTHR34502:SF5">
    <property type="entry name" value="DUF6594 DOMAIN-CONTAINING PROTEIN"/>
    <property type="match status" value="1"/>
</dbReference>
<dbReference type="RefSeq" id="XP_013258296.1">
    <property type="nucleotide sequence ID" value="XM_013402842.1"/>
</dbReference>
<reference evidence="3 4" key="1">
    <citation type="submission" date="2013-03" db="EMBL/GenBank/DDBJ databases">
        <title>The Genome Sequence of Exophiala aquamarina CBS 119918.</title>
        <authorList>
            <consortium name="The Broad Institute Genomics Platform"/>
            <person name="Cuomo C."/>
            <person name="de Hoog S."/>
            <person name="Gorbushina A."/>
            <person name="Walker B."/>
            <person name="Young S.K."/>
            <person name="Zeng Q."/>
            <person name="Gargeya S."/>
            <person name="Fitzgerald M."/>
            <person name="Haas B."/>
            <person name="Abouelleil A."/>
            <person name="Allen A.W."/>
            <person name="Alvarado L."/>
            <person name="Arachchi H.M."/>
            <person name="Berlin A.M."/>
            <person name="Chapman S.B."/>
            <person name="Gainer-Dewar J."/>
            <person name="Goldberg J."/>
            <person name="Griggs A."/>
            <person name="Gujja S."/>
            <person name="Hansen M."/>
            <person name="Howarth C."/>
            <person name="Imamovic A."/>
            <person name="Ireland A."/>
            <person name="Larimer J."/>
            <person name="McCowan C."/>
            <person name="Murphy C."/>
            <person name="Pearson M."/>
            <person name="Poon T.W."/>
            <person name="Priest M."/>
            <person name="Roberts A."/>
            <person name="Saif S."/>
            <person name="Shea T."/>
            <person name="Sisk P."/>
            <person name="Sykes S."/>
            <person name="Wortman J."/>
            <person name="Nusbaum C."/>
            <person name="Birren B."/>
        </authorList>
    </citation>
    <scope>NUCLEOTIDE SEQUENCE [LARGE SCALE GENOMIC DNA]</scope>
    <source>
        <strain evidence="3 4">CBS 119918</strain>
    </source>
</reference>
<sequence>MQAYDSLAAHMGCEPDLLIFRRFLILHVRNLLLFQSQIVEKEAQLIESIELDRGSGNKERESFASMFSAMMNSNLVFESPELSQKKIALELRPLLKDFGEALLLFKNLRDLPPVEPFSLNTLRVIQRGRGQSSFLQWPESHIWIPENEPDLTSLTSRRKEMDTISNWLSWFRIKVFHRYWGSRSAQEVRIPSNWTPEYAPRIRSYSEESTSGLVNILRTIMGPLLTTTSAFCLFFIDDPVKQMGMVVVSSFLFSILLALITVPAKTETVIATATFTAVLVVFVGQNVQSSPCQ</sequence>
<organism evidence="3 4">
    <name type="scientific">Exophiala aquamarina CBS 119918</name>
    <dbReference type="NCBI Taxonomy" id="1182545"/>
    <lineage>
        <taxon>Eukaryota</taxon>
        <taxon>Fungi</taxon>
        <taxon>Dikarya</taxon>
        <taxon>Ascomycota</taxon>
        <taxon>Pezizomycotina</taxon>
        <taxon>Eurotiomycetes</taxon>
        <taxon>Chaetothyriomycetidae</taxon>
        <taxon>Chaetothyriales</taxon>
        <taxon>Herpotrichiellaceae</taxon>
        <taxon>Exophiala</taxon>
    </lineage>
</organism>
<dbReference type="Pfam" id="PF20237">
    <property type="entry name" value="DUF6594"/>
    <property type="match status" value="1"/>
</dbReference>
<dbReference type="PANTHER" id="PTHR34502">
    <property type="entry name" value="DUF6594 DOMAIN-CONTAINING PROTEIN-RELATED"/>
    <property type="match status" value="1"/>
</dbReference>
<dbReference type="OrthoDB" id="3533814at2759"/>
<dbReference type="AlphaFoldDB" id="A0A072P795"/>
<proteinExistence type="predicted"/>
<feature type="domain" description="DUF6594" evidence="2">
    <location>
        <begin position="4"/>
        <end position="280"/>
    </location>
</feature>
<dbReference type="InterPro" id="IPR046529">
    <property type="entry name" value="DUF6594"/>
</dbReference>
<feature type="transmembrane region" description="Helical" evidence="1">
    <location>
        <begin position="268"/>
        <end position="287"/>
    </location>
</feature>
<evidence type="ECO:0000313" key="4">
    <source>
        <dbReference type="Proteomes" id="UP000027920"/>
    </source>
</evidence>
<keyword evidence="1" id="KW-0812">Transmembrane</keyword>
<feature type="transmembrane region" description="Helical" evidence="1">
    <location>
        <begin position="243"/>
        <end position="262"/>
    </location>
</feature>
<protein>
    <recommendedName>
        <fullName evidence="2">DUF6594 domain-containing protein</fullName>
    </recommendedName>
</protein>
<comment type="caution">
    <text evidence="3">The sequence shown here is derived from an EMBL/GenBank/DDBJ whole genome shotgun (WGS) entry which is preliminary data.</text>
</comment>
<keyword evidence="4" id="KW-1185">Reference proteome</keyword>
<keyword evidence="1" id="KW-1133">Transmembrane helix</keyword>
<dbReference type="EMBL" id="AMGV01000007">
    <property type="protein sequence ID" value="KEF55706.1"/>
    <property type="molecule type" value="Genomic_DNA"/>
</dbReference>
<evidence type="ECO:0000313" key="3">
    <source>
        <dbReference type="EMBL" id="KEF55706.1"/>
    </source>
</evidence>
<name>A0A072P795_9EURO</name>
<accession>A0A072P795</accession>
<evidence type="ECO:0000259" key="2">
    <source>
        <dbReference type="Pfam" id="PF20237"/>
    </source>
</evidence>